<evidence type="ECO:0000259" key="1">
    <source>
        <dbReference type="PROSITE" id="PS51071"/>
    </source>
</evidence>
<dbReference type="Gene3D" id="1.10.10.10">
    <property type="entry name" value="Winged helix-like DNA-binding domain superfamily/Winged helix DNA-binding domain"/>
    <property type="match status" value="1"/>
</dbReference>
<dbReference type="GO" id="GO:0097367">
    <property type="term" value="F:carbohydrate derivative binding"/>
    <property type="evidence" value="ECO:0007669"/>
    <property type="project" value="InterPro"/>
</dbReference>
<reference evidence="2 3" key="1">
    <citation type="submission" date="2019-03" db="EMBL/GenBank/DDBJ databases">
        <title>Genomic Encyclopedia of Archaeal and Bacterial Type Strains, Phase II (KMG-II): from individual species to whole genera.</title>
        <authorList>
            <person name="Goeker M."/>
        </authorList>
    </citation>
    <scope>NUCLEOTIDE SEQUENCE [LARGE SCALE GENOMIC DNA]</scope>
    <source>
        <strain evidence="2 3">ATCC 700618</strain>
    </source>
</reference>
<dbReference type="PANTHER" id="PTHR30514:SF1">
    <property type="entry name" value="HTH-TYPE TRANSCRIPTIONAL REGULATOR HEXR-RELATED"/>
    <property type="match status" value="1"/>
</dbReference>
<comment type="caution">
    <text evidence="2">The sequence shown here is derived from an EMBL/GenBank/DDBJ whole genome shotgun (WGS) entry which is preliminary data.</text>
</comment>
<keyword evidence="3" id="KW-1185">Reference proteome</keyword>
<gene>
    <name evidence="2" type="ORF">EI74_0342</name>
</gene>
<name>A0A4V3C338_9MOLU</name>
<dbReference type="SUPFAM" id="SSF46689">
    <property type="entry name" value="Homeodomain-like"/>
    <property type="match status" value="1"/>
</dbReference>
<accession>A0A4V3C338</accession>
<dbReference type="InterPro" id="IPR036388">
    <property type="entry name" value="WH-like_DNA-bd_sf"/>
</dbReference>
<dbReference type="InterPro" id="IPR047640">
    <property type="entry name" value="RpiR-like"/>
</dbReference>
<dbReference type="EMBL" id="SNWN01000010">
    <property type="protein sequence ID" value="TDO20509.1"/>
    <property type="molecule type" value="Genomic_DNA"/>
</dbReference>
<dbReference type="GO" id="GO:0003700">
    <property type="term" value="F:DNA-binding transcription factor activity"/>
    <property type="evidence" value="ECO:0007669"/>
    <property type="project" value="InterPro"/>
</dbReference>
<dbReference type="InterPro" id="IPR009057">
    <property type="entry name" value="Homeodomain-like_sf"/>
</dbReference>
<dbReference type="GO" id="GO:0003677">
    <property type="term" value="F:DNA binding"/>
    <property type="evidence" value="ECO:0007669"/>
    <property type="project" value="InterPro"/>
</dbReference>
<dbReference type="PANTHER" id="PTHR30514">
    <property type="entry name" value="GLUCOKINASE"/>
    <property type="match status" value="1"/>
</dbReference>
<organism evidence="2 3">
    <name type="scientific">Mycoplasma testudineum</name>
    <dbReference type="NCBI Taxonomy" id="244584"/>
    <lineage>
        <taxon>Bacteria</taxon>
        <taxon>Bacillati</taxon>
        <taxon>Mycoplasmatota</taxon>
        <taxon>Mollicutes</taxon>
        <taxon>Mycoplasmataceae</taxon>
        <taxon>Mycoplasma</taxon>
    </lineage>
</organism>
<dbReference type="InterPro" id="IPR000281">
    <property type="entry name" value="HTH_RpiR"/>
</dbReference>
<dbReference type="Proteomes" id="UP000295518">
    <property type="component" value="Unassembled WGS sequence"/>
</dbReference>
<sequence>MLRTKIKEHLSAFADNLSFQENKILNYIFDNPLAFIKRTSEKLCKELFVGKNTITSLSHKLKFKSVSQLKKFIKSITESNESNDNLFIEWMSKIFFNYHNAFMNFQNEFNKQNLHKMHEFLKETSVTMIYSTGRMVFLSVYGTDLLNSNGCLSVKFNDLSELEAALKNFENQKATILFFKKDTKRKSFQDLIERLSKNELCNFIIISSTNENYNTDRALKFFVPKDNYEFNFLAVNFRIKGIFLLDLVEIIFKYIKNRKSN</sequence>
<dbReference type="AlphaFoldDB" id="A0A4V3C338"/>
<feature type="domain" description="HTH rpiR-type" evidence="1">
    <location>
        <begin position="4"/>
        <end position="80"/>
    </location>
</feature>
<dbReference type="RefSeq" id="WP_094254511.1">
    <property type="nucleotide sequence ID" value="NZ_NNCE01000002.1"/>
</dbReference>
<evidence type="ECO:0000313" key="3">
    <source>
        <dbReference type="Proteomes" id="UP000295518"/>
    </source>
</evidence>
<dbReference type="PROSITE" id="PS51071">
    <property type="entry name" value="HTH_RPIR"/>
    <property type="match status" value="1"/>
</dbReference>
<evidence type="ECO:0000313" key="2">
    <source>
        <dbReference type="EMBL" id="TDO20509.1"/>
    </source>
</evidence>
<protein>
    <submittedName>
        <fullName evidence="2">RpiR family transcriptional regulator</fullName>
    </submittedName>
</protein>
<proteinExistence type="predicted"/>